<feature type="region of interest" description="Disordered" evidence="1">
    <location>
        <begin position="151"/>
        <end position="177"/>
    </location>
</feature>
<comment type="caution">
    <text evidence="2">The sequence shown here is derived from an EMBL/GenBank/DDBJ whole genome shotgun (WGS) entry which is preliminary data.</text>
</comment>
<dbReference type="RefSeq" id="WP_191039416.1">
    <property type="nucleotide sequence ID" value="NZ_JACXAA010000004.1"/>
</dbReference>
<gene>
    <name evidence="2" type="ORF">IC230_12760</name>
</gene>
<dbReference type="Proteomes" id="UP000653797">
    <property type="component" value="Unassembled WGS sequence"/>
</dbReference>
<dbReference type="InterPro" id="IPR014054">
    <property type="entry name" value="Phage_regulatory_Rha"/>
</dbReference>
<dbReference type="Pfam" id="PF09669">
    <property type="entry name" value="Phage_pRha"/>
    <property type="match status" value="1"/>
</dbReference>
<dbReference type="EMBL" id="JACXAA010000004">
    <property type="protein sequence ID" value="MBD2753768.1"/>
    <property type="molecule type" value="Genomic_DNA"/>
</dbReference>
<reference evidence="2" key="1">
    <citation type="submission" date="2020-09" db="EMBL/GenBank/DDBJ databases">
        <authorList>
            <person name="Kim M.K."/>
        </authorList>
    </citation>
    <scope>NUCLEOTIDE SEQUENCE</scope>
    <source>
        <strain evidence="2">BT704</strain>
    </source>
</reference>
<protein>
    <submittedName>
        <fullName evidence="2">Rha family transcriptional regulator</fullName>
    </submittedName>
</protein>
<dbReference type="AlphaFoldDB" id="A0A927B1U1"/>
<evidence type="ECO:0000256" key="1">
    <source>
        <dbReference type="SAM" id="MobiDB-lite"/>
    </source>
</evidence>
<name>A0A927B1U1_9BACT</name>
<organism evidence="2 3">
    <name type="scientific">Spirosoma validum</name>
    <dbReference type="NCBI Taxonomy" id="2771355"/>
    <lineage>
        <taxon>Bacteria</taxon>
        <taxon>Pseudomonadati</taxon>
        <taxon>Bacteroidota</taxon>
        <taxon>Cytophagia</taxon>
        <taxon>Cytophagales</taxon>
        <taxon>Cytophagaceae</taxon>
        <taxon>Spirosoma</taxon>
    </lineage>
</organism>
<evidence type="ECO:0000313" key="2">
    <source>
        <dbReference type="EMBL" id="MBD2753768.1"/>
    </source>
</evidence>
<accession>A0A927B1U1</accession>
<evidence type="ECO:0000313" key="3">
    <source>
        <dbReference type="Proteomes" id="UP000653797"/>
    </source>
</evidence>
<sequence>MNELIRITTDEQGSLVVSSLDFAAGLDIQHKNLLETIRTHREIIERDFGLIAFETRKIETGKGRPESVAQLTEDQALFIGTLSRNSKRVVEFKSVLVKSFADARKRLLAPAPPSTEQVLMQLVSQSQQILLTQEEMLSQLRADVDQIMHNKRPAKPGRLGKQLSLPGLPRPRPSVGTSPLRQLIHTRVMEYCGFHDATTQETYTYLYKRLFDVYSINVYRLTRAGTESMLDALERYGHLDKVYGLVMAELSYSEE</sequence>
<keyword evidence="3" id="KW-1185">Reference proteome</keyword>
<proteinExistence type="predicted"/>